<keyword evidence="2" id="KW-1185">Reference proteome</keyword>
<protein>
    <submittedName>
        <fullName evidence="1">Uncharacterized protein</fullName>
    </submittedName>
</protein>
<dbReference type="Proteomes" id="UP000004121">
    <property type="component" value="Unassembled WGS sequence"/>
</dbReference>
<evidence type="ECO:0000313" key="1">
    <source>
        <dbReference type="EMBL" id="EEJ50552.1"/>
    </source>
</evidence>
<accession>C2L0A0</accession>
<reference evidence="1 2" key="1">
    <citation type="submission" date="2009-04" db="EMBL/GenBank/DDBJ databases">
        <authorList>
            <person name="Qin X."/>
            <person name="Bachman B."/>
            <person name="Battles P."/>
            <person name="Bell A."/>
            <person name="Bess C."/>
            <person name="Bickham C."/>
            <person name="Chaboub L."/>
            <person name="Chen D."/>
            <person name="Coyle M."/>
            <person name="Deiros D.R."/>
            <person name="Dinh H."/>
            <person name="Forbes L."/>
            <person name="Fowler G."/>
            <person name="Francisco L."/>
            <person name="Fu Q."/>
            <person name="Gubbala S."/>
            <person name="Hale W."/>
            <person name="Han Y."/>
            <person name="Hemphill L."/>
            <person name="Highlander S.K."/>
            <person name="Hirani K."/>
            <person name="Hogues M."/>
            <person name="Jackson L."/>
            <person name="Jakkamsetti A."/>
            <person name="Javaid M."/>
            <person name="Jiang H."/>
            <person name="Korchina V."/>
            <person name="Kovar C."/>
            <person name="Lara F."/>
            <person name="Lee S."/>
            <person name="Mata R."/>
            <person name="Mathew T."/>
            <person name="Moen C."/>
            <person name="Morales K."/>
            <person name="Munidasa M."/>
            <person name="Nazareth L."/>
            <person name="Ngo R."/>
            <person name="Nguyen L."/>
            <person name="Okwuonu G."/>
            <person name="Ongeri F."/>
            <person name="Patil S."/>
            <person name="Petrosino J."/>
            <person name="Pham C."/>
            <person name="Pham P."/>
            <person name="Pu L.-L."/>
            <person name="Puazo M."/>
            <person name="Raj R."/>
            <person name="Reid J."/>
            <person name="Rouhana J."/>
            <person name="Saada N."/>
            <person name="Shang Y."/>
            <person name="Simmons D."/>
            <person name="Thornton R."/>
            <person name="Warren J."/>
            <person name="Weissenberger G."/>
            <person name="Zhang J."/>
            <person name="Zhang L."/>
            <person name="Zhou C."/>
            <person name="Zhu D."/>
            <person name="Muzny D."/>
            <person name="Worley K."/>
            <person name="Gibbs R."/>
        </authorList>
    </citation>
    <scope>NUCLEOTIDE SEQUENCE [LARGE SCALE GENOMIC DNA]</scope>
    <source>
        <strain evidence="1 2">F0268</strain>
    </source>
</reference>
<organism evidence="1 2">
    <name type="scientific">Oribacterium sinus F0268</name>
    <dbReference type="NCBI Taxonomy" id="585501"/>
    <lineage>
        <taxon>Bacteria</taxon>
        <taxon>Bacillati</taxon>
        <taxon>Bacillota</taxon>
        <taxon>Clostridia</taxon>
        <taxon>Lachnospirales</taxon>
        <taxon>Lachnospiraceae</taxon>
        <taxon>Oribacterium</taxon>
    </lineage>
</organism>
<evidence type="ECO:0000313" key="2">
    <source>
        <dbReference type="Proteomes" id="UP000004121"/>
    </source>
</evidence>
<dbReference type="EMBL" id="ACKX01000207">
    <property type="protein sequence ID" value="EEJ50552.1"/>
    <property type="molecule type" value="Genomic_DNA"/>
</dbReference>
<name>C2L0A0_9FIRM</name>
<sequence>MNMKAGDFFRKFAGFLLLAISVELVLIREEAEYREEFKLTW</sequence>
<gene>
    <name evidence="1" type="ORF">HMPREF6123_2169</name>
</gene>
<dbReference type="HOGENOM" id="CLU_3273667_0_0_9"/>
<dbReference type="InParanoid" id="C2L0A0"/>
<proteinExistence type="predicted"/>
<dbReference type="eggNOG" id="ENOG50325J1">
    <property type="taxonomic scope" value="Bacteria"/>
</dbReference>
<dbReference type="STRING" id="585501.HMPREF6123_2169"/>
<comment type="caution">
    <text evidence="1">The sequence shown here is derived from an EMBL/GenBank/DDBJ whole genome shotgun (WGS) entry which is preliminary data.</text>
</comment>
<dbReference type="AlphaFoldDB" id="C2L0A0"/>